<keyword evidence="8" id="KW-1133">Transmembrane helix</keyword>
<dbReference type="EC" id="3.4.21.89" evidence="4 8"/>
<dbReference type="PRINTS" id="PR00727">
    <property type="entry name" value="LEADERPTASE"/>
</dbReference>
<reference evidence="11" key="1">
    <citation type="journal article" date="2015" name="ISME J.">
        <title>Draft Genome Sequence of Streptomyces incarnatus NRRL8089, which Produces the Nucleoside Antibiotic Sinefungin.</title>
        <authorList>
            <person name="Oshima K."/>
            <person name="Hattori M."/>
            <person name="Shimizu H."/>
            <person name="Fukuda K."/>
            <person name="Nemoto M."/>
            <person name="Inagaki K."/>
            <person name="Tamura T."/>
        </authorList>
    </citation>
    <scope>NUCLEOTIDE SEQUENCE</scope>
    <source>
        <strain evidence="11">FACHB-1277</strain>
    </source>
</reference>
<keyword evidence="8" id="KW-0812">Transmembrane</keyword>
<dbReference type="GO" id="GO:0006465">
    <property type="term" value="P:signal peptide processing"/>
    <property type="evidence" value="ECO:0007669"/>
    <property type="project" value="InterPro"/>
</dbReference>
<comment type="caution">
    <text evidence="11">The sequence shown here is derived from an EMBL/GenBank/DDBJ whole genome shotgun (WGS) entry which is preliminary data.</text>
</comment>
<feature type="domain" description="Peptidase S26" evidence="10">
    <location>
        <begin position="23"/>
        <end position="179"/>
    </location>
</feature>
<evidence type="ECO:0000313" key="12">
    <source>
        <dbReference type="Proteomes" id="UP000631421"/>
    </source>
</evidence>
<keyword evidence="8" id="KW-0472">Membrane</keyword>
<dbReference type="SUPFAM" id="SSF51306">
    <property type="entry name" value="LexA/Signal peptidase"/>
    <property type="match status" value="1"/>
</dbReference>
<keyword evidence="5 8" id="KW-0645">Protease</keyword>
<dbReference type="Pfam" id="PF10502">
    <property type="entry name" value="Peptidase_S26"/>
    <property type="match status" value="1"/>
</dbReference>
<comment type="subcellular location">
    <subcellularLocation>
        <location evidence="2">Cell membrane</location>
        <topology evidence="2">Single-pass type II membrane protein</topology>
    </subcellularLocation>
    <subcellularLocation>
        <location evidence="9">Membrane</location>
        <topology evidence="9">Single-pass type II membrane protein</topology>
    </subcellularLocation>
</comment>
<comment type="catalytic activity">
    <reaction evidence="1 8">
        <text>Cleavage of hydrophobic, N-terminal signal or leader sequences from secreted and periplasmic proteins.</text>
        <dbReference type="EC" id="3.4.21.89"/>
    </reaction>
</comment>
<dbReference type="InterPro" id="IPR019758">
    <property type="entry name" value="Pept_S26A_signal_pept_1_CS"/>
</dbReference>
<evidence type="ECO:0000256" key="7">
    <source>
        <dbReference type="PIRSR" id="PIRSR600223-1"/>
    </source>
</evidence>
<dbReference type="EMBL" id="JACJPY010000039">
    <property type="protein sequence ID" value="MBD2151008.1"/>
    <property type="molecule type" value="Genomic_DNA"/>
</dbReference>
<dbReference type="InterPro" id="IPR036286">
    <property type="entry name" value="LexA/Signal_pep-like_sf"/>
</dbReference>
<evidence type="ECO:0000256" key="9">
    <source>
        <dbReference type="RuleBase" id="RU362042"/>
    </source>
</evidence>
<organism evidence="11 12">
    <name type="scientific">Pseudanabaena cinerea FACHB-1277</name>
    <dbReference type="NCBI Taxonomy" id="2949581"/>
    <lineage>
        <taxon>Bacteria</taxon>
        <taxon>Bacillati</taxon>
        <taxon>Cyanobacteriota</taxon>
        <taxon>Cyanophyceae</taxon>
        <taxon>Pseudanabaenales</taxon>
        <taxon>Pseudanabaenaceae</taxon>
        <taxon>Pseudanabaena</taxon>
        <taxon>Pseudanabaena cinerea</taxon>
    </lineage>
</organism>
<dbReference type="InterPro" id="IPR019756">
    <property type="entry name" value="Pept_S26A_signal_pept_1_Ser-AS"/>
</dbReference>
<evidence type="ECO:0000256" key="1">
    <source>
        <dbReference type="ARBA" id="ARBA00000677"/>
    </source>
</evidence>
<reference evidence="11" key="2">
    <citation type="submission" date="2020-08" db="EMBL/GenBank/DDBJ databases">
        <authorList>
            <person name="Chen M."/>
            <person name="Teng W."/>
            <person name="Zhao L."/>
            <person name="Hu C."/>
            <person name="Zhou Y."/>
            <person name="Han B."/>
            <person name="Song L."/>
            <person name="Shu W."/>
        </authorList>
    </citation>
    <scope>NUCLEOTIDE SEQUENCE</scope>
    <source>
        <strain evidence="11">FACHB-1277</strain>
    </source>
</reference>
<accession>A0A926Z6P4</accession>
<evidence type="ECO:0000259" key="10">
    <source>
        <dbReference type="Pfam" id="PF10502"/>
    </source>
</evidence>
<name>A0A926Z6P4_9CYAN</name>
<sequence>MSTQTQTDSSVVTKSWWQKYGDTITIFAIALVVATLLRTFVVEPRFIPSGSMEPTLQVGDRILVDKISANWQPPQYGDILIFYPPASSAIDDNSKAYIKRLIGMGGDRIAIVNGKVYRNGVPLDEPYIAEPPFYNMRTVTVPQGYYWMMGDNRNHSNDSHVWGFLPQQNVIGKAVFRFFPLGDRLGAIDRS</sequence>
<dbReference type="Proteomes" id="UP000631421">
    <property type="component" value="Unassembled WGS sequence"/>
</dbReference>
<comment type="similarity">
    <text evidence="3 9">Belongs to the peptidase S26 family.</text>
</comment>
<dbReference type="PROSITE" id="PS00501">
    <property type="entry name" value="SPASE_I_1"/>
    <property type="match status" value="1"/>
</dbReference>
<feature type="active site" evidence="7">
    <location>
        <position position="99"/>
    </location>
</feature>
<feature type="active site" evidence="7">
    <location>
        <position position="51"/>
    </location>
</feature>
<dbReference type="GO" id="GO:0009003">
    <property type="term" value="F:signal peptidase activity"/>
    <property type="evidence" value="ECO:0007669"/>
    <property type="project" value="UniProtKB-EC"/>
</dbReference>
<dbReference type="GO" id="GO:0004252">
    <property type="term" value="F:serine-type endopeptidase activity"/>
    <property type="evidence" value="ECO:0007669"/>
    <property type="project" value="InterPro"/>
</dbReference>
<evidence type="ECO:0000256" key="6">
    <source>
        <dbReference type="ARBA" id="ARBA00022801"/>
    </source>
</evidence>
<dbReference type="InterPro" id="IPR019533">
    <property type="entry name" value="Peptidase_S26"/>
</dbReference>
<dbReference type="RefSeq" id="WP_190351369.1">
    <property type="nucleotide sequence ID" value="NZ_JACJPY010000039.1"/>
</dbReference>
<dbReference type="Gene3D" id="2.10.109.10">
    <property type="entry name" value="Umud Fragment, subunit A"/>
    <property type="match status" value="1"/>
</dbReference>
<keyword evidence="6 8" id="KW-0378">Hydrolase</keyword>
<dbReference type="InterPro" id="IPR000223">
    <property type="entry name" value="Pept_S26A_signal_pept_1"/>
</dbReference>
<evidence type="ECO:0000256" key="4">
    <source>
        <dbReference type="ARBA" id="ARBA00013208"/>
    </source>
</evidence>
<gene>
    <name evidence="11" type="primary">lepB</name>
    <name evidence="11" type="ORF">H6F44_12895</name>
</gene>
<feature type="transmembrane region" description="Helical" evidence="8">
    <location>
        <begin position="20"/>
        <end position="41"/>
    </location>
</feature>
<dbReference type="InterPro" id="IPR019757">
    <property type="entry name" value="Pept_S26A_signal_pept_1_Lys-AS"/>
</dbReference>
<evidence type="ECO:0000313" key="11">
    <source>
        <dbReference type="EMBL" id="MBD2151008.1"/>
    </source>
</evidence>
<proteinExistence type="inferred from homology"/>
<dbReference type="CDD" id="cd06530">
    <property type="entry name" value="S26_SPase_I"/>
    <property type="match status" value="1"/>
</dbReference>
<dbReference type="PANTHER" id="PTHR43390">
    <property type="entry name" value="SIGNAL PEPTIDASE I"/>
    <property type="match status" value="1"/>
</dbReference>
<evidence type="ECO:0000256" key="2">
    <source>
        <dbReference type="ARBA" id="ARBA00004401"/>
    </source>
</evidence>
<dbReference type="AlphaFoldDB" id="A0A926Z6P4"/>
<evidence type="ECO:0000256" key="3">
    <source>
        <dbReference type="ARBA" id="ARBA00009370"/>
    </source>
</evidence>
<evidence type="ECO:0000256" key="8">
    <source>
        <dbReference type="RuleBase" id="RU003993"/>
    </source>
</evidence>
<dbReference type="PANTHER" id="PTHR43390:SF1">
    <property type="entry name" value="CHLOROPLAST PROCESSING PEPTIDASE"/>
    <property type="match status" value="1"/>
</dbReference>
<keyword evidence="12" id="KW-1185">Reference proteome</keyword>
<dbReference type="GO" id="GO:0005886">
    <property type="term" value="C:plasma membrane"/>
    <property type="evidence" value="ECO:0007669"/>
    <property type="project" value="UniProtKB-SubCell"/>
</dbReference>
<dbReference type="PROSITE" id="PS00760">
    <property type="entry name" value="SPASE_I_2"/>
    <property type="match status" value="1"/>
</dbReference>
<dbReference type="PROSITE" id="PS00761">
    <property type="entry name" value="SPASE_I_3"/>
    <property type="match status" value="1"/>
</dbReference>
<protein>
    <recommendedName>
        <fullName evidence="4 8">Signal peptidase I</fullName>
        <ecNumber evidence="4 8">3.4.21.89</ecNumber>
    </recommendedName>
</protein>
<evidence type="ECO:0000256" key="5">
    <source>
        <dbReference type="ARBA" id="ARBA00022670"/>
    </source>
</evidence>
<dbReference type="NCBIfam" id="TIGR02227">
    <property type="entry name" value="sigpep_I_bact"/>
    <property type="match status" value="1"/>
</dbReference>